<reference evidence="7 8" key="1">
    <citation type="submission" date="2018-05" db="EMBL/GenBank/DDBJ databases">
        <title>Complete genome sequence of Gordonia terrae NRRL B-16283.</title>
        <authorList>
            <person name="Garlena R.A."/>
            <person name="Russell D.A."/>
            <person name="Hatfull G.F."/>
        </authorList>
    </citation>
    <scope>NUCLEOTIDE SEQUENCE [LARGE SCALE GENOMIC DNA]</scope>
    <source>
        <strain evidence="7 8">NRRL B-16283</strain>
    </source>
</reference>
<dbReference type="InterPro" id="IPR029044">
    <property type="entry name" value="Nucleotide-diphossugar_trans"/>
</dbReference>
<sequence>MLSSHPAEPAADPMTPAPGIPVLDAAARTEPTLSVIICCYTERRRRSLDTAIVEVRAQLGPKDELLVVVDHNESLRADLAAAHPDAIVCANTGARGLSDARNSGAAAAGGDVVVFIDDDACPAPSALAAVRTRCSDPDVVAVGGAVVALWDSPAPRWFPEEFGWVVGCDYRGLPGDGAPIRNPIGAAMAVRRAALIEIGGFSTRLGRQGTLPAGCEETLMGIDLRRRDPSSKILRDKAFGVTHTVTDDRARFGYFAHRCYQEGRSKAILSELAGSGEALASERRYSTRVLPAGVWRHRRTPSRVGALVAGFVLTCAGYAFGLAGRGRGVSR</sequence>
<comment type="similarity">
    <text evidence="2">Belongs to the glycosyltransferase 2 family.</text>
</comment>
<dbReference type="KEGG" id="gta:BCM27_20230"/>
<dbReference type="PANTHER" id="PTHR43179">
    <property type="entry name" value="RHAMNOSYLTRANSFERASE WBBL"/>
    <property type="match status" value="1"/>
</dbReference>
<evidence type="ECO:0000256" key="2">
    <source>
        <dbReference type="ARBA" id="ARBA00006739"/>
    </source>
</evidence>
<evidence type="ECO:0000256" key="5">
    <source>
        <dbReference type="SAM" id="Phobius"/>
    </source>
</evidence>
<organism evidence="7 8">
    <name type="scientific">Gordonia terrae</name>
    <dbReference type="NCBI Taxonomy" id="2055"/>
    <lineage>
        <taxon>Bacteria</taxon>
        <taxon>Bacillati</taxon>
        <taxon>Actinomycetota</taxon>
        <taxon>Actinomycetes</taxon>
        <taxon>Mycobacteriales</taxon>
        <taxon>Gordoniaceae</taxon>
        <taxon>Gordonia</taxon>
    </lineage>
</organism>
<dbReference type="CDD" id="cd00761">
    <property type="entry name" value="Glyco_tranf_GTA_type"/>
    <property type="match status" value="1"/>
</dbReference>
<dbReference type="Gene3D" id="3.90.550.10">
    <property type="entry name" value="Spore Coat Polysaccharide Biosynthesis Protein SpsA, Chain A"/>
    <property type="match status" value="1"/>
</dbReference>
<keyword evidence="4" id="KW-0808">Transferase</keyword>
<accession>A0AAD0P0R1</accession>
<evidence type="ECO:0000256" key="3">
    <source>
        <dbReference type="ARBA" id="ARBA00022676"/>
    </source>
</evidence>
<feature type="domain" description="Glycosyltransferase 2-like" evidence="6">
    <location>
        <begin position="34"/>
        <end position="198"/>
    </location>
</feature>
<proteinExistence type="inferred from homology"/>
<feature type="transmembrane region" description="Helical" evidence="5">
    <location>
        <begin position="304"/>
        <end position="323"/>
    </location>
</feature>
<keyword evidence="5" id="KW-1133">Transmembrane helix</keyword>
<dbReference type="SUPFAM" id="SSF53448">
    <property type="entry name" value="Nucleotide-diphospho-sugar transferases"/>
    <property type="match status" value="1"/>
</dbReference>
<comment type="pathway">
    <text evidence="1">Cell wall biogenesis; cell wall polysaccharide biosynthesis.</text>
</comment>
<gene>
    <name evidence="7" type="ORF">DLJ61_20445</name>
</gene>
<evidence type="ECO:0000259" key="6">
    <source>
        <dbReference type="Pfam" id="PF00535"/>
    </source>
</evidence>
<name>A0AAD0P0R1_9ACTN</name>
<keyword evidence="5" id="KW-0472">Membrane</keyword>
<dbReference type="Proteomes" id="UP000247118">
    <property type="component" value="Chromosome"/>
</dbReference>
<evidence type="ECO:0000313" key="7">
    <source>
        <dbReference type="EMBL" id="AWO85569.1"/>
    </source>
</evidence>
<keyword evidence="3" id="KW-0328">Glycosyltransferase</keyword>
<dbReference type="PANTHER" id="PTHR43179:SF12">
    <property type="entry name" value="GALACTOFURANOSYLTRANSFERASE GLFT2"/>
    <property type="match status" value="1"/>
</dbReference>
<keyword evidence="5" id="KW-0812">Transmembrane</keyword>
<protein>
    <submittedName>
        <fullName evidence="7">Glycosyltransferase family 2 protein</fullName>
    </submittedName>
</protein>
<dbReference type="Pfam" id="PF00535">
    <property type="entry name" value="Glycos_transf_2"/>
    <property type="match status" value="1"/>
</dbReference>
<evidence type="ECO:0000256" key="4">
    <source>
        <dbReference type="ARBA" id="ARBA00022679"/>
    </source>
</evidence>
<dbReference type="InterPro" id="IPR001173">
    <property type="entry name" value="Glyco_trans_2-like"/>
</dbReference>
<dbReference type="EMBL" id="CP029604">
    <property type="protein sequence ID" value="AWO85569.1"/>
    <property type="molecule type" value="Genomic_DNA"/>
</dbReference>
<evidence type="ECO:0000313" key="8">
    <source>
        <dbReference type="Proteomes" id="UP000247118"/>
    </source>
</evidence>
<dbReference type="GeneID" id="32690179"/>
<dbReference type="RefSeq" id="WP_004022013.1">
    <property type="nucleotide sequence ID" value="NZ_CABEIC010000002.1"/>
</dbReference>
<dbReference type="AlphaFoldDB" id="A0AAD0P0R1"/>
<dbReference type="GO" id="GO:0016757">
    <property type="term" value="F:glycosyltransferase activity"/>
    <property type="evidence" value="ECO:0007669"/>
    <property type="project" value="UniProtKB-KW"/>
</dbReference>
<evidence type="ECO:0000256" key="1">
    <source>
        <dbReference type="ARBA" id="ARBA00004776"/>
    </source>
</evidence>